<dbReference type="Gene3D" id="1.10.1060.10">
    <property type="entry name" value="Alpha-helical ferredoxin"/>
    <property type="match status" value="1"/>
</dbReference>
<accession>A0A6J7DIC6</accession>
<dbReference type="InterPro" id="IPR001041">
    <property type="entry name" value="2Fe-2S_ferredoxin-type"/>
</dbReference>
<dbReference type="GO" id="GO:0046872">
    <property type="term" value="F:metal ion binding"/>
    <property type="evidence" value="ECO:0007669"/>
    <property type="project" value="UniProtKB-KW"/>
</dbReference>
<dbReference type="InterPro" id="IPR012675">
    <property type="entry name" value="Beta-grasp_dom_sf"/>
</dbReference>
<keyword evidence="7" id="KW-0816">Tricarboxylic acid cycle</keyword>
<dbReference type="GO" id="GO:0051537">
    <property type="term" value="F:2 iron, 2 sulfur cluster binding"/>
    <property type="evidence" value="ECO:0007669"/>
    <property type="project" value="UniProtKB-KW"/>
</dbReference>
<evidence type="ECO:0000313" key="17">
    <source>
        <dbReference type="EMBL" id="CAB4868615.1"/>
    </source>
</evidence>
<dbReference type="InterPro" id="IPR036010">
    <property type="entry name" value="2Fe-2S_ferredoxin-like_sf"/>
</dbReference>
<feature type="region of interest" description="Disordered" evidence="15">
    <location>
        <begin position="369"/>
        <end position="430"/>
    </location>
</feature>
<dbReference type="NCBIfam" id="TIGR00384">
    <property type="entry name" value="dhsB"/>
    <property type="match status" value="1"/>
</dbReference>
<dbReference type="Pfam" id="PF13085">
    <property type="entry name" value="Fer2_3"/>
    <property type="match status" value="1"/>
</dbReference>
<dbReference type="InterPro" id="IPR017900">
    <property type="entry name" value="4Fe4S_Fe_S_CS"/>
</dbReference>
<dbReference type="SUPFAM" id="SSF46548">
    <property type="entry name" value="alpha-helical ferredoxin"/>
    <property type="match status" value="1"/>
</dbReference>
<evidence type="ECO:0000256" key="2">
    <source>
        <dbReference type="ARBA" id="ARBA00001966"/>
    </source>
</evidence>
<dbReference type="EMBL" id="CAFBLU010000007">
    <property type="protein sequence ID" value="CAB4868615.1"/>
    <property type="molecule type" value="Genomic_DNA"/>
</dbReference>
<dbReference type="EC" id="1.3.5.1" evidence="5"/>
<dbReference type="GO" id="GO:0051538">
    <property type="term" value="F:3 iron, 4 sulfur cluster binding"/>
    <property type="evidence" value="ECO:0007669"/>
    <property type="project" value="UniProtKB-KW"/>
</dbReference>
<keyword evidence="12" id="KW-0411">Iron-sulfur</keyword>
<sequence>MPEYTLRLRRYNPESGEAPHYEDFKVELEGHRSVLEAILQVRGEQDGSIGVRCSCRAAICGSCGVRTNGKPGLACHTHLDAAAKNSKHGENVIVVEPMGNMPVIKDLIVDMEEVHWKKIRRVTPWLVAKEPVPEREYIVPHEAMVDVTQTMACIQCGACVSDCLTMEMDPLFVGPAALAKAYRFVGDPRDAEQGQRLKDLAEDPHGIYDCTHCFQCIEACPKGVAPMSQIMRLRRRAGSDFHVDDRNNGHRHEMAFVKNIRKNGLLHEADLLPDSYGGKFHPRAVPELLSSLPVVLRALKTGKVTVKKALLHEHKASPEIERIFDTVENREVRLEYNLYISGNEDDLADDPADAVAPAATATLAPPVVEEQAVEAPPEPPVAEAPAAEAAPAETPAAPAPDAEEAPAADPAAEIEVEAPAEGEPTEGDTQ</sequence>
<dbReference type="Gene3D" id="3.10.20.30">
    <property type="match status" value="1"/>
</dbReference>
<dbReference type="PANTHER" id="PTHR11921:SF29">
    <property type="entry name" value="SUCCINATE DEHYDROGENASE [UBIQUINONE] IRON-SULFUR SUBUNIT, MITOCHONDRIAL"/>
    <property type="match status" value="1"/>
</dbReference>
<evidence type="ECO:0000256" key="4">
    <source>
        <dbReference type="ARBA" id="ARBA00009433"/>
    </source>
</evidence>
<comment type="similarity">
    <text evidence="4">Belongs to the succinate dehydrogenase/fumarate reductase iron-sulfur protein family.</text>
</comment>
<dbReference type="InterPro" id="IPR009051">
    <property type="entry name" value="Helical_ferredxn"/>
</dbReference>
<dbReference type="PROSITE" id="PS00197">
    <property type="entry name" value="2FE2S_FER_1"/>
    <property type="match status" value="1"/>
</dbReference>
<evidence type="ECO:0000256" key="15">
    <source>
        <dbReference type="SAM" id="MobiDB-lite"/>
    </source>
</evidence>
<feature type="domain" description="4Fe-4S ferredoxin-type" evidence="16">
    <location>
        <begin position="202"/>
        <end position="230"/>
    </location>
</feature>
<reference evidence="17" key="1">
    <citation type="submission" date="2020-05" db="EMBL/GenBank/DDBJ databases">
        <authorList>
            <person name="Chiriac C."/>
            <person name="Salcher M."/>
            <person name="Ghai R."/>
            <person name="Kavagutti S V."/>
        </authorList>
    </citation>
    <scope>NUCLEOTIDE SEQUENCE</scope>
</reference>
<comment type="cofactor">
    <cofactor evidence="14">
        <name>[2Fe-2S] cluster</name>
        <dbReference type="ChEBI" id="CHEBI:190135"/>
    </cofactor>
</comment>
<evidence type="ECO:0000256" key="8">
    <source>
        <dbReference type="ARBA" id="ARBA00022714"/>
    </source>
</evidence>
<protein>
    <recommendedName>
        <fullName evidence="5">succinate dehydrogenase</fullName>
        <ecNumber evidence="5">1.3.5.1</ecNumber>
    </recommendedName>
</protein>
<dbReference type="InterPro" id="IPR025192">
    <property type="entry name" value="Succ_DH/fum_Rdtase_N"/>
</dbReference>
<dbReference type="GO" id="GO:0008177">
    <property type="term" value="F:succinate dehydrogenase (quinone) activity"/>
    <property type="evidence" value="ECO:0007669"/>
    <property type="project" value="UniProtKB-EC"/>
</dbReference>
<keyword evidence="9" id="KW-0479">Metal-binding</keyword>
<keyword evidence="11" id="KW-0408">Iron</keyword>
<comment type="pathway">
    <text evidence="3">Carbohydrate metabolism; tricarboxylic acid cycle.</text>
</comment>
<feature type="compositionally biased region" description="Low complexity" evidence="15">
    <location>
        <begin position="383"/>
        <end position="400"/>
    </location>
</feature>
<dbReference type="NCBIfam" id="NF004616">
    <property type="entry name" value="PRK05950.1"/>
    <property type="match status" value="1"/>
</dbReference>
<dbReference type="PROSITE" id="PS51379">
    <property type="entry name" value="4FE4S_FER_2"/>
    <property type="match status" value="1"/>
</dbReference>
<dbReference type="GO" id="GO:0022904">
    <property type="term" value="P:respiratory electron transport chain"/>
    <property type="evidence" value="ECO:0007669"/>
    <property type="project" value="TreeGrafter"/>
</dbReference>
<name>A0A6J7DIC6_9ZZZZ</name>
<evidence type="ECO:0000256" key="3">
    <source>
        <dbReference type="ARBA" id="ARBA00005163"/>
    </source>
</evidence>
<evidence type="ECO:0000256" key="5">
    <source>
        <dbReference type="ARBA" id="ARBA00012792"/>
    </source>
</evidence>
<keyword evidence="13" id="KW-0003">3Fe-4S</keyword>
<dbReference type="InterPro" id="IPR004489">
    <property type="entry name" value="Succ_DH/fum_Rdtase_Fe-S"/>
</dbReference>
<feature type="compositionally biased region" description="Acidic residues" evidence="15">
    <location>
        <begin position="401"/>
        <end position="430"/>
    </location>
</feature>
<comment type="cofactor">
    <cofactor evidence="1">
        <name>[3Fe-4S] cluster</name>
        <dbReference type="ChEBI" id="CHEBI:21137"/>
    </cofactor>
</comment>
<dbReference type="GO" id="GO:0009055">
    <property type="term" value="F:electron transfer activity"/>
    <property type="evidence" value="ECO:0007669"/>
    <property type="project" value="InterPro"/>
</dbReference>
<evidence type="ECO:0000256" key="12">
    <source>
        <dbReference type="ARBA" id="ARBA00023014"/>
    </source>
</evidence>
<dbReference type="GO" id="GO:0006099">
    <property type="term" value="P:tricarboxylic acid cycle"/>
    <property type="evidence" value="ECO:0007669"/>
    <property type="project" value="UniProtKB-KW"/>
</dbReference>
<dbReference type="InterPro" id="IPR017896">
    <property type="entry name" value="4Fe4S_Fe-S-bd"/>
</dbReference>
<dbReference type="InterPro" id="IPR050573">
    <property type="entry name" value="SDH/FRD_Iron-Sulfur"/>
</dbReference>
<evidence type="ECO:0000256" key="1">
    <source>
        <dbReference type="ARBA" id="ARBA00001927"/>
    </source>
</evidence>
<organism evidence="17">
    <name type="scientific">freshwater metagenome</name>
    <dbReference type="NCBI Taxonomy" id="449393"/>
    <lineage>
        <taxon>unclassified sequences</taxon>
        <taxon>metagenomes</taxon>
        <taxon>ecological metagenomes</taxon>
    </lineage>
</organism>
<evidence type="ECO:0000256" key="6">
    <source>
        <dbReference type="ARBA" id="ARBA00022485"/>
    </source>
</evidence>
<dbReference type="PANTHER" id="PTHR11921">
    <property type="entry name" value="SUCCINATE DEHYDROGENASE IRON-SULFUR PROTEIN"/>
    <property type="match status" value="1"/>
</dbReference>
<comment type="cofactor">
    <cofactor evidence="2">
        <name>[4Fe-4S] cluster</name>
        <dbReference type="ChEBI" id="CHEBI:49883"/>
    </cofactor>
</comment>
<dbReference type="GO" id="GO:0051539">
    <property type="term" value="F:4 iron, 4 sulfur cluster binding"/>
    <property type="evidence" value="ECO:0007669"/>
    <property type="project" value="UniProtKB-KW"/>
</dbReference>
<dbReference type="FunFam" id="1.10.1060.10:FF:000003">
    <property type="entry name" value="Succinate dehydrogenase iron-sulfur subunit"/>
    <property type="match status" value="1"/>
</dbReference>
<dbReference type="SUPFAM" id="SSF54292">
    <property type="entry name" value="2Fe-2S ferredoxin-like"/>
    <property type="match status" value="1"/>
</dbReference>
<dbReference type="AlphaFoldDB" id="A0A6J7DIC6"/>
<keyword evidence="10" id="KW-0560">Oxidoreductase</keyword>
<dbReference type="CDD" id="cd00207">
    <property type="entry name" value="fer2"/>
    <property type="match status" value="1"/>
</dbReference>
<evidence type="ECO:0000256" key="9">
    <source>
        <dbReference type="ARBA" id="ARBA00022723"/>
    </source>
</evidence>
<keyword evidence="6" id="KW-0004">4Fe-4S</keyword>
<evidence type="ECO:0000256" key="14">
    <source>
        <dbReference type="ARBA" id="ARBA00034078"/>
    </source>
</evidence>
<evidence type="ECO:0000256" key="10">
    <source>
        <dbReference type="ARBA" id="ARBA00023002"/>
    </source>
</evidence>
<proteinExistence type="inferred from homology"/>
<keyword evidence="8" id="KW-0001">2Fe-2S</keyword>
<gene>
    <name evidence="17" type="ORF">UFOPK3444_00594</name>
</gene>
<evidence type="ECO:0000256" key="11">
    <source>
        <dbReference type="ARBA" id="ARBA00023004"/>
    </source>
</evidence>
<evidence type="ECO:0000256" key="13">
    <source>
        <dbReference type="ARBA" id="ARBA00023291"/>
    </source>
</evidence>
<dbReference type="PROSITE" id="PS00198">
    <property type="entry name" value="4FE4S_FER_1"/>
    <property type="match status" value="1"/>
</dbReference>
<dbReference type="Pfam" id="PF13183">
    <property type="entry name" value="Fer4_8"/>
    <property type="match status" value="1"/>
</dbReference>
<evidence type="ECO:0000259" key="16">
    <source>
        <dbReference type="PROSITE" id="PS51379"/>
    </source>
</evidence>
<evidence type="ECO:0000256" key="7">
    <source>
        <dbReference type="ARBA" id="ARBA00022532"/>
    </source>
</evidence>
<dbReference type="InterPro" id="IPR006058">
    <property type="entry name" value="2Fe2S_fd_BS"/>
</dbReference>